<dbReference type="Gene3D" id="3.30.43.10">
    <property type="entry name" value="Uridine Diphospho-n-acetylenolpyruvylglucosamine Reductase, domain 2"/>
    <property type="match status" value="1"/>
</dbReference>
<comment type="caution">
    <text evidence="6">The sequence shown here is derived from an EMBL/GenBank/DDBJ whole genome shotgun (WGS) entry which is preliminary data.</text>
</comment>
<evidence type="ECO:0000256" key="1">
    <source>
        <dbReference type="ARBA" id="ARBA00001974"/>
    </source>
</evidence>
<evidence type="ECO:0000313" key="6">
    <source>
        <dbReference type="EMBL" id="PCJ03453.1"/>
    </source>
</evidence>
<dbReference type="GO" id="GO:0071949">
    <property type="term" value="F:FAD binding"/>
    <property type="evidence" value="ECO:0007669"/>
    <property type="project" value="InterPro"/>
</dbReference>
<dbReference type="Pfam" id="PF02913">
    <property type="entry name" value="FAD-oxidase_C"/>
    <property type="match status" value="1"/>
</dbReference>
<dbReference type="PANTHER" id="PTHR43716">
    <property type="entry name" value="D-2-HYDROXYGLUTARATE DEHYDROGENASE, MITOCHONDRIAL"/>
    <property type="match status" value="1"/>
</dbReference>
<dbReference type="FunFam" id="1.10.45.10:FF:000001">
    <property type="entry name" value="D-lactate dehydrogenase mitochondrial"/>
    <property type="match status" value="1"/>
</dbReference>
<dbReference type="Gene3D" id="3.30.70.2740">
    <property type="match status" value="1"/>
</dbReference>
<dbReference type="InterPro" id="IPR016166">
    <property type="entry name" value="FAD-bd_PCMH"/>
</dbReference>
<accession>A0A2A4Z8V4</accession>
<evidence type="ECO:0000256" key="4">
    <source>
        <dbReference type="ARBA" id="ARBA00022827"/>
    </source>
</evidence>
<dbReference type="SUPFAM" id="SSF56176">
    <property type="entry name" value="FAD-binding/transporter-associated domain-like"/>
    <property type="match status" value="1"/>
</dbReference>
<dbReference type="AlphaFoldDB" id="A0A2A4Z8V4"/>
<proteinExistence type="inferred from homology"/>
<protein>
    <submittedName>
        <fullName evidence="6">Hydroxyacid dehydrogenase</fullName>
    </submittedName>
</protein>
<evidence type="ECO:0000256" key="3">
    <source>
        <dbReference type="ARBA" id="ARBA00022630"/>
    </source>
</evidence>
<keyword evidence="4" id="KW-0274">FAD</keyword>
<evidence type="ECO:0000256" key="2">
    <source>
        <dbReference type="ARBA" id="ARBA00008000"/>
    </source>
</evidence>
<evidence type="ECO:0000259" key="5">
    <source>
        <dbReference type="PROSITE" id="PS51387"/>
    </source>
</evidence>
<dbReference type="InterPro" id="IPR006094">
    <property type="entry name" value="Oxid_FAD_bind_N"/>
</dbReference>
<keyword evidence="3" id="KW-0285">Flavoprotein</keyword>
<dbReference type="EMBL" id="NVUS01000002">
    <property type="protein sequence ID" value="PCJ03453.1"/>
    <property type="molecule type" value="Genomic_DNA"/>
</dbReference>
<dbReference type="InterPro" id="IPR016169">
    <property type="entry name" value="FAD-bd_PCMH_sub2"/>
</dbReference>
<reference key="1">
    <citation type="submission" date="2017-08" db="EMBL/GenBank/DDBJ databases">
        <title>A dynamic microbial community with high functional redundancy inhabits the cold, oxic subseafloor aquifer.</title>
        <authorList>
            <person name="Tully B.J."/>
            <person name="Wheat C.G."/>
            <person name="Glazer B.T."/>
            <person name="Huber J.A."/>
        </authorList>
    </citation>
    <scope>NUCLEOTIDE SEQUENCE [LARGE SCALE GENOMIC DNA]</scope>
</reference>
<dbReference type="PANTHER" id="PTHR43716:SF2">
    <property type="entry name" value="BLL6224 PROTEIN"/>
    <property type="match status" value="1"/>
</dbReference>
<reference evidence="6" key="2">
    <citation type="journal article" date="2018" name="ISME J.">
        <title>A dynamic microbial community with high functional redundancy inhabits the cold, oxic subseafloor aquifer.</title>
        <authorList>
            <person name="Tully B.J."/>
            <person name="Wheat C.G."/>
            <person name="Glazer B.T."/>
            <person name="Huber J.A."/>
        </authorList>
    </citation>
    <scope>NUCLEOTIDE SEQUENCE</scope>
    <source>
        <strain evidence="6">NORP83</strain>
    </source>
</reference>
<dbReference type="InterPro" id="IPR016171">
    <property type="entry name" value="Vanillyl_alc_oxidase_C-sub2"/>
</dbReference>
<dbReference type="Gene3D" id="1.10.45.10">
    <property type="entry name" value="Vanillyl-alcohol Oxidase, Chain A, domain 4"/>
    <property type="match status" value="1"/>
</dbReference>
<dbReference type="InterPro" id="IPR036318">
    <property type="entry name" value="FAD-bd_PCMH-like_sf"/>
</dbReference>
<sequence length="470" mass="51504">MTYNQLNQTDIEFFTALLGEKYVLTKTADIQPHVEEPRKIYTGSSPCVLRPADTQQVSKIMAYANQRTLAIIPQGGNTGLVGAQVPKLGGEIILSLSRLSGDIKVSQQTQSLHCGVGNTLAQVQLAALDAGLFFPLSLASEGSCQIGGNISSNAGGTGVLKYGNMRDLVLGLEVVMADGQIWNGLKNLRKDNTGYDLKHLFIGSEGTLGIVTQACLKLYAKPRHTAIAFCAIQSPQDAVNLLSLAQKNSDNQVTAFEIIPQIGIDFVLKHGQDMRFPLESQAPWYILLELASQDEVMMDILEKAFEAELVSDAAVAQNETQAKTFWRMRHVLSEVQSLEGGSIKHDISVAVADIPEFLAKAADIVHAVIPNARPVPFGHIGDGNLHYNVSQPIDMDKQEFLDHWYDLADKVHDLVLSLNGSVSAEHGIGQMKFNDMRKIKSDIELTMMRQIKTQFDPKNILNPFKTIPLE</sequence>
<dbReference type="GO" id="GO:0003824">
    <property type="term" value="F:catalytic activity"/>
    <property type="evidence" value="ECO:0007669"/>
    <property type="project" value="InterPro"/>
</dbReference>
<comment type="cofactor">
    <cofactor evidence="1">
        <name>FAD</name>
        <dbReference type="ChEBI" id="CHEBI:57692"/>
    </cofactor>
</comment>
<name>A0A2A4Z8V4_9PROT</name>
<dbReference type="InterPro" id="IPR016167">
    <property type="entry name" value="FAD-bd_PCMH_sub1"/>
</dbReference>
<dbReference type="GO" id="GO:0022904">
    <property type="term" value="P:respiratory electron transport chain"/>
    <property type="evidence" value="ECO:0007669"/>
    <property type="project" value="TreeGrafter"/>
</dbReference>
<gene>
    <name evidence="6" type="ORF">COB13_02175</name>
</gene>
<dbReference type="InterPro" id="IPR016164">
    <property type="entry name" value="FAD-linked_Oxase-like_C"/>
</dbReference>
<dbReference type="PROSITE" id="PS51387">
    <property type="entry name" value="FAD_PCMH"/>
    <property type="match status" value="1"/>
</dbReference>
<dbReference type="SUPFAM" id="SSF55103">
    <property type="entry name" value="FAD-linked oxidases, C-terminal domain"/>
    <property type="match status" value="1"/>
</dbReference>
<dbReference type="Pfam" id="PF01565">
    <property type="entry name" value="FAD_binding_4"/>
    <property type="match status" value="1"/>
</dbReference>
<dbReference type="InterPro" id="IPR051264">
    <property type="entry name" value="FAD-oxidored/transferase_4"/>
</dbReference>
<dbReference type="Gene3D" id="3.30.465.10">
    <property type="match status" value="1"/>
</dbReference>
<dbReference type="Gene3D" id="3.30.70.2190">
    <property type="match status" value="1"/>
</dbReference>
<feature type="domain" description="FAD-binding PCMH-type" evidence="5">
    <location>
        <begin position="41"/>
        <end position="221"/>
    </location>
</feature>
<organism evidence="6">
    <name type="scientific">OCS116 cluster bacterium</name>
    <dbReference type="NCBI Taxonomy" id="2030921"/>
    <lineage>
        <taxon>Bacteria</taxon>
        <taxon>Pseudomonadati</taxon>
        <taxon>Pseudomonadota</taxon>
        <taxon>Alphaproteobacteria</taxon>
        <taxon>OCS116 cluster</taxon>
    </lineage>
</organism>
<comment type="similarity">
    <text evidence="2">Belongs to the FAD-binding oxidoreductase/transferase type 4 family.</text>
</comment>
<dbReference type="InterPro" id="IPR004113">
    <property type="entry name" value="FAD-bd_oxidored_4_C"/>
</dbReference>